<keyword evidence="3" id="KW-1185">Reference proteome</keyword>
<comment type="caution">
    <text evidence="2">The sequence shown here is derived from an EMBL/GenBank/DDBJ whole genome shotgun (WGS) entry which is preliminary data.</text>
</comment>
<organism evidence="2 3">
    <name type="scientific">Stylosanthes scabra</name>
    <dbReference type="NCBI Taxonomy" id="79078"/>
    <lineage>
        <taxon>Eukaryota</taxon>
        <taxon>Viridiplantae</taxon>
        <taxon>Streptophyta</taxon>
        <taxon>Embryophyta</taxon>
        <taxon>Tracheophyta</taxon>
        <taxon>Spermatophyta</taxon>
        <taxon>Magnoliopsida</taxon>
        <taxon>eudicotyledons</taxon>
        <taxon>Gunneridae</taxon>
        <taxon>Pentapetalae</taxon>
        <taxon>rosids</taxon>
        <taxon>fabids</taxon>
        <taxon>Fabales</taxon>
        <taxon>Fabaceae</taxon>
        <taxon>Papilionoideae</taxon>
        <taxon>50 kb inversion clade</taxon>
        <taxon>dalbergioids sensu lato</taxon>
        <taxon>Dalbergieae</taxon>
        <taxon>Pterocarpus clade</taxon>
        <taxon>Stylosanthes</taxon>
    </lineage>
</organism>
<reference evidence="2 3" key="1">
    <citation type="journal article" date="2023" name="Plants (Basel)">
        <title>Bridging the Gap: Combining Genomics and Transcriptomics Approaches to Understand Stylosanthes scabra, an Orphan Legume from the Brazilian Caatinga.</title>
        <authorList>
            <person name="Ferreira-Neto J.R.C."/>
            <person name="da Silva M.D."/>
            <person name="Binneck E."/>
            <person name="de Melo N.F."/>
            <person name="da Silva R.H."/>
            <person name="de Melo A.L.T.M."/>
            <person name="Pandolfi V."/>
            <person name="Bustamante F.O."/>
            <person name="Brasileiro-Vidal A.C."/>
            <person name="Benko-Iseppon A.M."/>
        </authorList>
    </citation>
    <scope>NUCLEOTIDE SEQUENCE [LARGE SCALE GENOMIC DNA]</scope>
    <source>
        <tissue evidence="2">Leaves</tissue>
    </source>
</reference>
<evidence type="ECO:0000256" key="1">
    <source>
        <dbReference type="SAM" id="MobiDB-lite"/>
    </source>
</evidence>
<dbReference type="EMBL" id="JASCZI010060452">
    <property type="protein sequence ID" value="MED6131885.1"/>
    <property type="molecule type" value="Genomic_DNA"/>
</dbReference>
<dbReference type="Proteomes" id="UP001341840">
    <property type="component" value="Unassembled WGS sequence"/>
</dbReference>
<proteinExistence type="predicted"/>
<name>A0ABU6S795_9FABA</name>
<evidence type="ECO:0000313" key="2">
    <source>
        <dbReference type="EMBL" id="MED6131885.1"/>
    </source>
</evidence>
<gene>
    <name evidence="2" type="ORF">PIB30_014102</name>
</gene>
<evidence type="ECO:0000313" key="3">
    <source>
        <dbReference type="Proteomes" id="UP001341840"/>
    </source>
</evidence>
<feature type="region of interest" description="Disordered" evidence="1">
    <location>
        <begin position="1"/>
        <end position="23"/>
    </location>
</feature>
<protein>
    <submittedName>
        <fullName evidence="2">Uncharacterized protein</fullName>
    </submittedName>
</protein>
<accession>A0ABU6S795</accession>
<sequence>MEKDLHQDHLIPNPPSLLHLPNPLRNLRRPLQENHEQLPRNERHATRHTSIQQALRHGFFGMGNVLPLQDHILHFPSHLLPPLHLRRRLHRRLHLHFKRSHLQENHERRSKGLEEAHGHFPLRLRRLLPLQLRHRHGHLPSLANNRPRQRRGRRNFHPRSLDIFRWIYLSHGDLATSQRCFGVGGIIRIPSDEEEQGFDQGEDVGVGDHILEA</sequence>